<dbReference type="Proteomes" id="UP000590740">
    <property type="component" value="Unassembled WGS sequence"/>
</dbReference>
<dbReference type="InterPro" id="IPR052063">
    <property type="entry name" value="Polysaccharide_Lyase_1"/>
</dbReference>
<protein>
    <recommendedName>
        <fullName evidence="7">Pectate lyase</fullName>
    </recommendedName>
</protein>
<feature type="region of interest" description="Disordered" evidence="3">
    <location>
        <begin position="387"/>
        <end position="436"/>
    </location>
</feature>
<gene>
    <name evidence="5" type="ORF">HNQ65_000949</name>
</gene>
<evidence type="ECO:0008006" key="7">
    <source>
        <dbReference type="Google" id="ProtNLM"/>
    </source>
</evidence>
<evidence type="ECO:0000313" key="6">
    <source>
        <dbReference type="Proteomes" id="UP000590740"/>
    </source>
</evidence>
<reference evidence="5 6" key="1">
    <citation type="submission" date="2020-08" db="EMBL/GenBank/DDBJ databases">
        <title>Genomic Encyclopedia of Type Strains, Phase IV (KMG-IV): sequencing the most valuable type-strain genomes for metagenomic binning, comparative biology and taxonomic classification.</title>
        <authorList>
            <person name="Goeker M."/>
        </authorList>
    </citation>
    <scope>NUCLEOTIDE SEQUENCE [LARGE SCALE GENOMIC DNA]</scope>
    <source>
        <strain evidence="5 6">DSM 12252</strain>
    </source>
</reference>
<accession>A0A7W7Y8V6</accession>
<dbReference type="SUPFAM" id="SSF51126">
    <property type="entry name" value="Pectin lyase-like"/>
    <property type="match status" value="1"/>
</dbReference>
<keyword evidence="6" id="KW-1185">Reference proteome</keyword>
<sequence>MKLTPLFSTVILLISSSAQAGAAELTAFPGAEGYGRLAKGGRGGDVYHVKNLADSGEGSLREGLETMTGPRTIVFDVSGTIELQKELRLENQSGLTIAGQTAPGDGITLKNQPLKFYNVSDLVLRFIRVRLGDERKGAADCIDLGETKKPIKRAILDHVTATWGVDGTMDVYFASDLTLQWCLLGEALHDSVHEKGPHAMLMSIRKTQGNVSLHHNLLFSSRDRHPTLGGGPEPFNPTAIFDFRNNVIYNWSGPCNLGHGQFSLVNNYWRPGPNKEPQTLPVAPKSEKPDCTVGYMSGNLFEGNEAYIRDNYSAVQWGTRGGKYKADVPREKFVQKDSPVAAADIPMTESATACYDSVLARAGASKARDAADERVVQGIRDRTHRQIDSPKQVGGWPVLKSQPAPQDTDGDGMPDAWEKSHRLDPENAKDGNQTTLSAEGYTNLEMYLAELAGDPLHWK</sequence>
<keyword evidence="2" id="KW-0325">Glycoprotein</keyword>
<keyword evidence="1" id="KW-0479">Metal-binding</keyword>
<evidence type="ECO:0000256" key="3">
    <source>
        <dbReference type="SAM" id="MobiDB-lite"/>
    </source>
</evidence>
<comment type="caution">
    <text evidence="5">The sequence shown here is derived from an EMBL/GenBank/DDBJ whole genome shotgun (WGS) entry which is preliminary data.</text>
</comment>
<dbReference type="RefSeq" id="WP_184338323.1">
    <property type="nucleotide sequence ID" value="NZ_JACHIG010000001.1"/>
</dbReference>
<dbReference type="InterPro" id="IPR011050">
    <property type="entry name" value="Pectin_lyase_fold/virulence"/>
</dbReference>
<evidence type="ECO:0000256" key="2">
    <source>
        <dbReference type="ARBA" id="ARBA00023180"/>
    </source>
</evidence>
<dbReference type="EMBL" id="JACHIG010000001">
    <property type="protein sequence ID" value="MBB5031395.1"/>
    <property type="molecule type" value="Genomic_DNA"/>
</dbReference>
<dbReference type="PANTHER" id="PTHR42970:SF1">
    <property type="entry name" value="PECTATE LYASE C-RELATED"/>
    <property type="match status" value="1"/>
</dbReference>
<name>A0A7W7Y8V6_9BACT</name>
<evidence type="ECO:0000256" key="1">
    <source>
        <dbReference type="ARBA" id="ARBA00022723"/>
    </source>
</evidence>
<evidence type="ECO:0000256" key="4">
    <source>
        <dbReference type="SAM" id="SignalP"/>
    </source>
</evidence>
<dbReference type="GO" id="GO:0046872">
    <property type="term" value="F:metal ion binding"/>
    <property type="evidence" value="ECO:0007669"/>
    <property type="project" value="UniProtKB-KW"/>
</dbReference>
<dbReference type="AlphaFoldDB" id="A0A7W7Y8V6"/>
<feature type="chain" id="PRO_5031501837" description="Pectate lyase" evidence="4">
    <location>
        <begin position="23"/>
        <end position="459"/>
    </location>
</feature>
<dbReference type="PANTHER" id="PTHR42970">
    <property type="entry name" value="PECTATE LYASE C-RELATED"/>
    <property type="match status" value="1"/>
</dbReference>
<dbReference type="Gene3D" id="2.160.20.10">
    <property type="entry name" value="Single-stranded right-handed beta-helix, Pectin lyase-like"/>
    <property type="match status" value="1"/>
</dbReference>
<dbReference type="InterPro" id="IPR012334">
    <property type="entry name" value="Pectin_lyas_fold"/>
</dbReference>
<feature type="compositionally biased region" description="Basic and acidic residues" evidence="3">
    <location>
        <begin position="416"/>
        <end position="429"/>
    </location>
</feature>
<evidence type="ECO:0000313" key="5">
    <source>
        <dbReference type="EMBL" id="MBB5031395.1"/>
    </source>
</evidence>
<proteinExistence type="predicted"/>
<organism evidence="5 6">
    <name type="scientific">Prosthecobacter vanneervenii</name>
    <dbReference type="NCBI Taxonomy" id="48466"/>
    <lineage>
        <taxon>Bacteria</taxon>
        <taxon>Pseudomonadati</taxon>
        <taxon>Verrucomicrobiota</taxon>
        <taxon>Verrucomicrobiia</taxon>
        <taxon>Verrucomicrobiales</taxon>
        <taxon>Verrucomicrobiaceae</taxon>
        <taxon>Prosthecobacter</taxon>
    </lineage>
</organism>
<feature type="signal peptide" evidence="4">
    <location>
        <begin position="1"/>
        <end position="22"/>
    </location>
</feature>
<keyword evidence="4" id="KW-0732">Signal</keyword>